<evidence type="ECO:0000259" key="1">
    <source>
        <dbReference type="Pfam" id="PF00144"/>
    </source>
</evidence>
<keyword evidence="3" id="KW-1185">Reference proteome</keyword>
<feature type="domain" description="Beta-lactamase-related" evidence="1">
    <location>
        <begin position="49"/>
        <end position="391"/>
    </location>
</feature>
<comment type="caution">
    <text evidence="2">The sequence shown here is derived from an EMBL/GenBank/DDBJ whole genome shotgun (WGS) entry which is preliminary data.</text>
</comment>
<accession>A0A4Q1JR21</accession>
<dbReference type="SUPFAM" id="SSF56601">
    <property type="entry name" value="beta-lactamase/transpeptidase-like"/>
    <property type="match status" value="1"/>
</dbReference>
<proteinExistence type="predicted"/>
<dbReference type="AlphaFoldDB" id="A0A4Q1JR21"/>
<evidence type="ECO:0000313" key="2">
    <source>
        <dbReference type="EMBL" id="RXQ99720.1"/>
    </source>
</evidence>
<dbReference type="PANTHER" id="PTHR46825:SF9">
    <property type="entry name" value="BETA-LACTAMASE-RELATED DOMAIN-CONTAINING PROTEIN"/>
    <property type="match status" value="1"/>
</dbReference>
<dbReference type="InterPro" id="IPR001466">
    <property type="entry name" value="Beta-lactam-related"/>
</dbReference>
<sequence length="412" mass="44689">MMALPDKDACMPSRSCAVVLLTLLSVLGPWPVARAQVPASVPPPAEASIDQAIQAQMREGGLVGVAAAVIVDGKVAWRGAYGFADRETQRPFTTATVMNIASISKTVVGAAMMRAREEGRLDLDADIQTYLPFRVRNPRHPAVPITLRQLATHTSSITDRWEVYAANYHFGRNAPQPLGDFLKGYFTPGGADYGPENFLDAAPGSTREYSNIGAGLAGYAIESVTGQPLERYARERIFGPLGMDSTHWHLQPSDQRQGATLYLSQDGIAVALQPYTVTTWPDGGIRTSVDDLSRFFIALLQGGRVDEVRILKQASVDEMLRLQFTAEHKPANVDLAEKNSGLFWQTKFNTRYVGHGGSDPGLKTEMLASPDLRTGVVLFTNTAGADTDKAYVGILKLLFARADALAAARPKR</sequence>
<dbReference type="Pfam" id="PF00144">
    <property type="entry name" value="Beta-lactamase"/>
    <property type="match status" value="1"/>
</dbReference>
<evidence type="ECO:0000313" key="3">
    <source>
        <dbReference type="Proteomes" id="UP000289784"/>
    </source>
</evidence>
<dbReference type="InterPro" id="IPR012338">
    <property type="entry name" value="Beta-lactam/transpept-like"/>
</dbReference>
<dbReference type="EMBL" id="SAWZ01000014">
    <property type="protein sequence ID" value="RXQ99720.1"/>
    <property type="molecule type" value="Genomic_DNA"/>
</dbReference>
<dbReference type="InterPro" id="IPR050491">
    <property type="entry name" value="AmpC-like"/>
</dbReference>
<organism evidence="2 3">
    <name type="scientific">Pseudoxanthomonas composti</name>
    <dbReference type="NCBI Taxonomy" id="2137479"/>
    <lineage>
        <taxon>Bacteria</taxon>
        <taxon>Pseudomonadati</taxon>
        <taxon>Pseudomonadota</taxon>
        <taxon>Gammaproteobacteria</taxon>
        <taxon>Lysobacterales</taxon>
        <taxon>Lysobacteraceae</taxon>
        <taxon>Pseudoxanthomonas</taxon>
    </lineage>
</organism>
<dbReference type="Gene3D" id="3.40.710.10">
    <property type="entry name" value="DD-peptidase/beta-lactamase superfamily"/>
    <property type="match status" value="1"/>
</dbReference>
<name>A0A4Q1JR21_9GAMM</name>
<dbReference type="PANTHER" id="PTHR46825">
    <property type="entry name" value="D-ALANYL-D-ALANINE-CARBOXYPEPTIDASE/ENDOPEPTIDASE AMPH"/>
    <property type="match status" value="1"/>
</dbReference>
<dbReference type="GO" id="GO:0016787">
    <property type="term" value="F:hydrolase activity"/>
    <property type="evidence" value="ECO:0007669"/>
    <property type="project" value="UniProtKB-KW"/>
</dbReference>
<dbReference type="OrthoDB" id="119951at2"/>
<keyword evidence="2" id="KW-0378">Hydrolase</keyword>
<gene>
    <name evidence="2" type="ORF">EPA99_17945</name>
</gene>
<protein>
    <submittedName>
        <fullName evidence="2">Class A beta-lactamase-related serine hydrolase</fullName>
    </submittedName>
</protein>
<reference evidence="2 3" key="1">
    <citation type="submission" date="2019-01" db="EMBL/GenBank/DDBJ databases">
        <title>Pseudoxanthomonas composti sp. nov., isolated from compost.</title>
        <authorList>
            <person name="Yang G."/>
        </authorList>
    </citation>
    <scope>NUCLEOTIDE SEQUENCE [LARGE SCALE GENOMIC DNA]</scope>
    <source>
        <strain evidence="2 3">GSS15</strain>
    </source>
</reference>
<dbReference type="Proteomes" id="UP000289784">
    <property type="component" value="Unassembled WGS sequence"/>
</dbReference>